<dbReference type="Proteomes" id="UP001221757">
    <property type="component" value="Unassembled WGS sequence"/>
</dbReference>
<comment type="caution">
    <text evidence="2">The sequence shown here is derived from an EMBL/GenBank/DDBJ whole genome shotgun (WGS) entry which is preliminary data.</text>
</comment>
<sequence length="136" mass="14500">MVSVNFSALLALTMAAVAVAGPVAPVVDSVNRNWHRDVTAKADNVGSRDSSPDGVDSVNRNWHRDVIAKADNVGFSDSSPDRVDSVNRNWHRDVVAEADNVGKDLLRQCGSIASNTVQTGLNMGDLDDFLPSNVAI</sequence>
<evidence type="ECO:0000313" key="2">
    <source>
        <dbReference type="EMBL" id="KAJ7691434.1"/>
    </source>
</evidence>
<feature type="chain" id="PRO_5042121742" evidence="1">
    <location>
        <begin position="21"/>
        <end position="136"/>
    </location>
</feature>
<keyword evidence="3" id="KW-1185">Reference proteome</keyword>
<evidence type="ECO:0000313" key="3">
    <source>
        <dbReference type="Proteomes" id="UP001221757"/>
    </source>
</evidence>
<feature type="signal peptide" evidence="1">
    <location>
        <begin position="1"/>
        <end position="20"/>
    </location>
</feature>
<protein>
    <submittedName>
        <fullName evidence="2">Uncharacterized protein</fullName>
    </submittedName>
</protein>
<gene>
    <name evidence="2" type="ORF">B0H17DRAFT_1133743</name>
</gene>
<dbReference type="EMBL" id="JARKIE010000058">
    <property type="protein sequence ID" value="KAJ7691434.1"/>
    <property type="molecule type" value="Genomic_DNA"/>
</dbReference>
<name>A0AAD7GF11_MYCRO</name>
<reference evidence="2" key="1">
    <citation type="submission" date="2023-03" db="EMBL/GenBank/DDBJ databases">
        <title>Massive genome expansion in bonnet fungi (Mycena s.s.) driven by repeated elements and novel gene families across ecological guilds.</title>
        <authorList>
            <consortium name="Lawrence Berkeley National Laboratory"/>
            <person name="Harder C.B."/>
            <person name="Miyauchi S."/>
            <person name="Viragh M."/>
            <person name="Kuo A."/>
            <person name="Thoen E."/>
            <person name="Andreopoulos B."/>
            <person name="Lu D."/>
            <person name="Skrede I."/>
            <person name="Drula E."/>
            <person name="Henrissat B."/>
            <person name="Morin E."/>
            <person name="Kohler A."/>
            <person name="Barry K."/>
            <person name="LaButti K."/>
            <person name="Morin E."/>
            <person name="Salamov A."/>
            <person name="Lipzen A."/>
            <person name="Mereny Z."/>
            <person name="Hegedus B."/>
            <person name="Baldrian P."/>
            <person name="Stursova M."/>
            <person name="Weitz H."/>
            <person name="Taylor A."/>
            <person name="Grigoriev I.V."/>
            <person name="Nagy L.G."/>
            <person name="Martin F."/>
            <person name="Kauserud H."/>
        </authorList>
    </citation>
    <scope>NUCLEOTIDE SEQUENCE</scope>
    <source>
        <strain evidence="2">CBHHK067</strain>
    </source>
</reference>
<evidence type="ECO:0000256" key="1">
    <source>
        <dbReference type="SAM" id="SignalP"/>
    </source>
</evidence>
<dbReference type="AlphaFoldDB" id="A0AAD7GF11"/>
<keyword evidence="1" id="KW-0732">Signal</keyword>
<proteinExistence type="predicted"/>
<accession>A0AAD7GF11</accession>
<organism evidence="2 3">
    <name type="scientific">Mycena rosella</name>
    <name type="common">Pink bonnet</name>
    <name type="synonym">Agaricus rosellus</name>
    <dbReference type="NCBI Taxonomy" id="1033263"/>
    <lineage>
        <taxon>Eukaryota</taxon>
        <taxon>Fungi</taxon>
        <taxon>Dikarya</taxon>
        <taxon>Basidiomycota</taxon>
        <taxon>Agaricomycotina</taxon>
        <taxon>Agaricomycetes</taxon>
        <taxon>Agaricomycetidae</taxon>
        <taxon>Agaricales</taxon>
        <taxon>Marasmiineae</taxon>
        <taxon>Mycenaceae</taxon>
        <taxon>Mycena</taxon>
    </lineage>
</organism>